<proteinExistence type="predicted"/>
<dbReference type="OrthoDB" id="1308060at2"/>
<dbReference type="KEGG" id="aue:C5O00_00610"/>
<dbReference type="RefSeq" id="WP_105213994.1">
    <property type="nucleotide sequence ID" value="NZ_CP027062.1"/>
</dbReference>
<dbReference type="AlphaFoldDB" id="A0A2S0HSX8"/>
<dbReference type="Proteomes" id="UP000238442">
    <property type="component" value="Chromosome"/>
</dbReference>
<evidence type="ECO:0000313" key="1">
    <source>
        <dbReference type="EMBL" id="AVI49742.1"/>
    </source>
</evidence>
<reference evidence="1 2" key="1">
    <citation type="submission" date="2018-02" db="EMBL/GenBank/DDBJ databases">
        <title>Genomic analysis of the strain RR4-38 isolated from a seawater recirculating aquaculture system.</title>
        <authorList>
            <person name="Kim Y.-S."/>
            <person name="Jang Y.H."/>
            <person name="Kim K.-H."/>
        </authorList>
    </citation>
    <scope>NUCLEOTIDE SEQUENCE [LARGE SCALE GENOMIC DNA]</scope>
    <source>
        <strain evidence="1 2">RR4-38</strain>
    </source>
</reference>
<evidence type="ECO:0000313" key="2">
    <source>
        <dbReference type="Proteomes" id="UP000238442"/>
    </source>
</evidence>
<accession>A0A2S0HSX8</accession>
<sequence>MRLRRFFKLKYLGLAFLLGLITAGIWYSQLSNRHKAIVKTRLLHGLRIIDHDWEIMENDSSVQLESPELLVDNIYQSMDGPQAILNLELNSGDSGIKWITGFKAEVFREGTQEHNNDFLCHTNIDFFNGVHYKNLKLPKRINSQYPRLGTLSNGINQLNFPEGFGFPVADKDAFIIASRTLNHNIEDAFFKVKHKIEFSTKPAEANLKPLVPKALVLLQDYNRENPDNPEQSDAPNLCLPLDLKNHSFPNEDGVRYAAHWVLPKGEHLYKFNVTYQLRLTENTTIHAMAAHLHPDAQKFTLYDLTANRAVYTINCENYDEKIGLKDVSTYSSEEGLPLYADHEYELQLHTYNPSDGFRDMMAVLFIYVYDREMDEHLKALQKL</sequence>
<keyword evidence="2" id="KW-1185">Reference proteome</keyword>
<protein>
    <submittedName>
        <fullName evidence="1">Uncharacterized protein</fullName>
    </submittedName>
</protein>
<organism evidence="1 2">
    <name type="scientific">Pukyongia salina</name>
    <dbReference type="NCBI Taxonomy" id="2094025"/>
    <lineage>
        <taxon>Bacteria</taxon>
        <taxon>Pseudomonadati</taxon>
        <taxon>Bacteroidota</taxon>
        <taxon>Flavobacteriia</taxon>
        <taxon>Flavobacteriales</taxon>
        <taxon>Flavobacteriaceae</taxon>
        <taxon>Pukyongia</taxon>
    </lineage>
</organism>
<name>A0A2S0HSX8_9FLAO</name>
<dbReference type="EMBL" id="CP027062">
    <property type="protein sequence ID" value="AVI49742.1"/>
    <property type="molecule type" value="Genomic_DNA"/>
</dbReference>
<gene>
    <name evidence="1" type="ORF">C5O00_00610</name>
</gene>